<feature type="domain" description="Fatty acid hydroxylase" evidence="8">
    <location>
        <begin position="80"/>
        <end position="213"/>
    </location>
</feature>
<keyword evidence="5" id="KW-0443">Lipid metabolism</keyword>
<proteinExistence type="predicted"/>
<evidence type="ECO:0000256" key="5">
    <source>
        <dbReference type="ARBA" id="ARBA00023098"/>
    </source>
</evidence>
<dbReference type="GO" id="GO:0006643">
    <property type="term" value="P:membrane lipid metabolic process"/>
    <property type="evidence" value="ECO:0007669"/>
    <property type="project" value="TreeGrafter"/>
</dbReference>
<comment type="caution">
    <text evidence="9">The sequence shown here is derived from an EMBL/GenBank/DDBJ whole genome shotgun (WGS) entry which is preliminary data.</text>
</comment>
<dbReference type="InterPro" id="IPR051689">
    <property type="entry name" value="Sterol_desaturase/TMEM195"/>
</dbReference>
<evidence type="ECO:0000313" key="9">
    <source>
        <dbReference type="EMBL" id="MBL6903596.1"/>
    </source>
</evidence>
<name>A0A937SHD4_9GAMM</name>
<feature type="transmembrane region" description="Helical" evidence="7">
    <location>
        <begin position="75"/>
        <end position="94"/>
    </location>
</feature>
<dbReference type="GO" id="GO:0005506">
    <property type="term" value="F:iron ion binding"/>
    <property type="evidence" value="ECO:0007669"/>
    <property type="project" value="InterPro"/>
</dbReference>
<evidence type="ECO:0000256" key="7">
    <source>
        <dbReference type="SAM" id="Phobius"/>
    </source>
</evidence>
<evidence type="ECO:0000256" key="4">
    <source>
        <dbReference type="ARBA" id="ARBA00023002"/>
    </source>
</evidence>
<keyword evidence="3 7" id="KW-1133">Transmembrane helix</keyword>
<keyword evidence="6 7" id="KW-0472">Membrane</keyword>
<protein>
    <submittedName>
        <fullName evidence="9">Sterol desaturase family protein</fullName>
    </submittedName>
</protein>
<feature type="transmembrane region" description="Helical" evidence="7">
    <location>
        <begin position="6"/>
        <end position="24"/>
    </location>
</feature>
<sequence length="411" mass="47633">MDYVPLAVPFFLLAILLEFIFGWLKNNNTYRLNDTVSSLFMGSLSTASKIVLIGVGGAVFYAIETHYALWRMDDSLLITWIFAFVAYDLCYYCFHRIGHERQIFWASHVAHHQSEEYNLSTALRQTSSSFLLNWIFYVPLFLIGVPAKVFVSVASINLIYQFWVHSQHIPKLGWYELFFVSPSNHRVHHATNDIYIDKNYGGVFIIWDRMFGTFQEEQEDEPCVYGIRGPIRSFNPLWANIHIYLGIVKDFFRTEKFKDKLRVLVARTGWQPDDVAKKFPSKEYNPKTYIKFDPKVSKLISFYGFIQLIVLAIIGPFIIEYGSSNYILGVIYVGMLVFTMVSTSRWLEGRSAMYMEISRLFIFTIVGLFGSQYSQTYDAAIYLLIYTLINFIALPFLGKISNNQSTAYQHG</sequence>
<dbReference type="PANTHER" id="PTHR21624">
    <property type="entry name" value="STEROL DESATURASE-RELATED PROTEIN"/>
    <property type="match status" value="1"/>
</dbReference>
<dbReference type="GO" id="GO:0050479">
    <property type="term" value="F:glyceryl-ether monooxygenase activity"/>
    <property type="evidence" value="ECO:0007669"/>
    <property type="project" value="TreeGrafter"/>
</dbReference>
<evidence type="ECO:0000313" key="10">
    <source>
        <dbReference type="Proteomes" id="UP000705230"/>
    </source>
</evidence>
<evidence type="ECO:0000256" key="1">
    <source>
        <dbReference type="ARBA" id="ARBA00004127"/>
    </source>
</evidence>
<keyword evidence="2 7" id="KW-0812">Transmembrane</keyword>
<dbReference type="InterPro" id="IPR006694">
    <property type="entry name" value="Fatty_acid_hydroxylase"/>
</dbReference>
<evidence type="ECO:0000256" key="2">
    <source>
        <dbReference type="ARBA" id="ARBA00022692"/>
    </source>
</evidence>
<feature type="transmembrane region" description="Helical" evidence="7">
    <location>
        <begin position="134"/>
        <end position="160"/>
    </location>
</feature>
<dbReference type="GO" id="GO:0016020">
    <property type="term" value="C:membrane"/>
    <property type="evidence" value="ECO:0007669"/>
    <property type="project" value="GOC"/>
</dbReference>
<feature type="transmembrane region" description="Helical" evidence="7">
    <location>
        <begin position="353"/>
        <end position="373"/>
    </location>
</feature>
<gene>
    <name evidence="9" type="ORF">ISR29_05280</name>
</gene>
<evidence type="ECO:0000256" key="3">
    <source>
        <dbReference type="ARBA" id="ARBA00022989"/>
    </source>
</evidence>
<dbReference type="Pfam" id="PF04116">
    <property type="entry name" value="FA_hydroxylase"/>
    <property type="match status" value="1"/>
</dbReference>
<dbReference type="Proteomes" id="UP000705230">
    <property type="component" value="Unassembled WGS sequence"/>
</dbReference>
<dbReference type="PANTHER" id="PTHR21624:SF1">
    <property type="entry name" value="ALKYLGLYCEROL MONOOXYGENASE"/>
    <property type="match status" value="1"/>
</dbReference>
<evidence type="ECO:0000256" key="6">
    <source>
        <dbReference type="ARBA" id="ARBA00023136"/>
    </source>
</evidence>
<organism evidence="9 10">
    <name type="scientific">SAR86 cluster bacterium</name>
    <dbReference type="NCBI Taxonomy" id="2030880"/>
    <lineage>
        <taxon>Bacteria</taxon>
        <taxon>Pseudomonadati</taxon>
        <taxon>Pseudomonadota</taxon>
        <taxon>Gammaproteobacteria</taxon>
        <taxon>SAR86 cluster</taxon>
    </lineage>
</organism>
<feature type="transmembrane region" description="Helical" evidence="7">
    <location>
        <begin position="299"/>
        <end position="319"/>
    </location>
</feature>
<dbReference type="GO" id="GO:0012505">
    <property type="term" value="C:endomembrane system"/>
    <property type="evidence" value="ECO:0007669"/>
    <property type="project" value="UniProtKB-SubCell"/>
</dbReference>
<keyword evidence="4" id="KW-0560">Oxidoreductase</keyword>
<dbReference type="GO" id="GO:0008610">
    <property type="term" value="P:lipid biosynthetic process"/>
    <property type="evidence" value="ECO:0007669"/>
    <property type="project" value="InterPro"/>
</dbReference>
<feature type="transmembrane region" description="Helical" evidence="7">
    <location>
        <begin position="36"/>
        <end position="63"/>
    </location>
</feature>
<accession>A0A937SHD4</accession>
<feature type="transmembrane region" description="Helical" evidence="7">
    <location>
        <begin position="325"/>
        <end position="341"/>
    </location>
</feature>
<comment type="subcellular location">
    <subcellularLocation>
        <location evidence="1">Endomembrane system</location>
        <topology evidence="1">Multi-pass membrane protein</topology>
    </subcellularLocation>
</comment>
<reference evidence="9" key="1">
    <citation type="submission" date="2020-10" db="EMBL/GenBank/DDBJ databases">
        <title>Microbiome of the Black Sea water column analyzed by genome centric metagenomics.</title>
        <authorList>
            <person name="Cabello-Yeves P.J."/>
            <person name="Callieri C."/>
            <person name="Picazo A."/>
            <person name="Mehrshad M."/>
            <person name="Haro-Moreno J.M."/>
            <person name="Roda-Garcia J."/>
            <person name="Dzembekova N."/>
            <person name="Slabakova V."/>
            <person name="Slabakova N."/>
            <person name="Moncheva S."/>
            <person name="Rodriguez-Valera F."/>
        </authorList>
    </citation>
    <scope>NUCLEOTIDE SEQUENCE</scope>
    <source>
        <strain evidence="9">BS30m-G43</strain>
    </source>
</reference>
<evidence type="ECO:0000259" key="8">
    <source>
        <dbReference type="Pfam" id="PF04116"/>
    </source>
</evidence>
<dbReference type="EMBL" id="JADHSG010000008">
    <property type="protein sequence ID" value="MBL6903596.1"/>
    <property type="molecule type" value="Genomic_DNA"/>
</dbReference>
<dbReference type="AlphaFoldDB" id="A0A937SHD4"/>
<feature type="transmembrane region" description="Helical" evidence="7">
    <location>
        <begin position="379"/>
        <end position="397"/>
    </location>
</feature>